<evidence type="ECO:0000313" key="3">
    <source>
        <dbReference type="EMBL" id="OAG29113.1"/>
    </source>
</evidence>
<dbReference type="AlphaFoldDB" id="A0A177EAZ2"/>
<protein>
    <submittedName>
        <fullName evidence="3">Uncharacterized protein</fullName>
    </submittedName>
</protein>
<evidence type="ECO:0000256" key="1">
    <source>
        <dbReference type="SAM" id="MobiDB-lite"/>
    </source>
</evidence>
<evidence type="ECO:0000313" key="5">
    <source>
        <dbReference type="EMBL" id="OAG30432.1"/>
    </source>
</evidence>
<feature type="compositionally biased region" description="Pro residues" evidence="1">
    <location>
        <begin position="83"/>
        <end position="93"/>
    </location>
</feature>
<keyword evidence="6" id="KW-1185">Reference proteome</keyword>
<comment type="caution">
    <text evidence="3">The sequence shown here is derived from an EMBL/GenBank/DDBJ whole genome shotgun (WGS) entry which is preliminary data.</text>
</comment>
<dbReference type="VEuPathDB" id="MicrosporidiaDB:NEDG_02251"/>
<feature type="transmembrane region" description="Helical" evidence="2">
    <location>
        <begin position="6"/>
        <end position="32"/>
    </location>
</feature>
<sequence length="393" mass="41869">MQQPKMYIWAIYGTIAVGILAGIVACSVYLCVSWRTAQGLENTSRHAPGKDRPTALPQCVDAPQPARYLHLYPKAHIASPSSSPNPCPNPPEAPAVVAGSPAEKPTPTIPRSSLTEPTIAFFKRAGNGNGQGPGSLQTLTRTHGLEIVRNQNAVVVIHLKNLEAKDIPEQIERGIVFRWLSVSGTAVPGIGNFTPRKELGVLAKLLQTVSSVRIGTLYIDCGNIHRVSIGRGNMGRGSGLAGTTPNTISLPNIKALSLFWASSSFLEWLCETVDLSASTESISVNIYNCEITSIKCLDNLGIQRPHVLRLESLPYLEQLDGQLVVSICSNGPPCALWLDSLPSLTHLSKDLADVLARTSPNTEGTEGSTQGLCISNEGLRLLHGLLPGTPGSG</sequence>
<dbReference type="RefSeq" id="XP_067543858.1">
    <property type="nucleotide sequence ID" value="XM_067688670.1"/>
</dbReference>
<proteinExistence type="predicted"/>
<evidence type="ECO:0000313" key="4">
    <source>
        <dbReference type="EMBL" id="OAG30262.1"/>
    </source>
</evidence>
<dbReference type="EMBL" id="LTDL01000030">
    <property type="protein sequence ID" value="OAG30432.1"/>
    <property type="molecule type" value="Genomic_DNA"/>
</dbReference>
<dbReference type="GeneID" id="93647602"/>
<organism evidence="3 6">
    <name type="scientific">Nematocida displodere</name>
    <dbReference type="NCBI Taxonomy" id="1805483"/>
    <lineage>
        <taxon>Eukaryota</taxon>
        <taxon>Fungi</taxon>
        <taxon>Fungi incertae sedis</taxon>
        <taxon>Microsporidia</taxon>
        <taxon>Nematocida</taxon>
    </lineage>
</organism>
<accession>A0A177EAZ2</accession>
<gene>
    <name evidence="3" type="ORF">NEDG_01252</name>
    <name evidence="5" type="ORF">NEDG_02250</name>
    <name evidence="4" type="ORF">NEDG_02251</name>
</gene>
<dbReference type="PROSITE" id="PS51257">
    <property type="entry name" value="PROKAR_LIPOPROTEIN"/>
    <property type="match status" value="1"/>
</dbReference>
<evidence type="ECO:0000313" key="6">
    <source>
        <dbReference type="Proteomes" id="UP000185944"/>
    </source>
</evidence>
<dbReference type="VEuPathDB" id="MicrosporidiaDB:NEDG_01252"/>
<dbReference type="EMBL" id="LTDL01000036">
    <property type="protein sequence ID" value="OAG30262.1"/>
    <property type="molecule type" value="Genomic_DNA"/>
</dbReference>
<feature type="region of interest" description="Disordered" evidence="1">
    <location>
        <begin position="79"/>
        <end position="113"/>
    </location>
</feature>
<reference evidence="3 6" key="1">
    <citation type="submission" date="2016-02" db="EMBL/GenBank/DDBJ databases">
        <title>Discovery of a natural microsporidian pathogen with a broad tissue tropism in Caenorhabditis elegans.</title>
        <authorList>
            <person name="Luallen R.J."/>
            <person name="Reinke A.W."/>
            <person name="Tong L."/>
            <person name="Botts M.R."/>
            <person name="Felix M.-A."/>
            <person name="Troemel E.R."/>
        </authorList>
    </citation>
    <scope>NUCLEOTIDE SEQUENCE [LARGE SCALE GENOMIC DNA]</scope>
    <source>
        <strain evidence="3 6">JUm2807</strain>
    </source>
</reference>
<name>A0A177EAZ2_9MICR</name>
<keyword evidence="2" id="KW-0472">Membrane</keyword>
<keyword evidence="2" id="KW-1133">Transmembrane helix</keyword>
<keyword evidence="2" id="KW-0812">Transmembrane</keyword>
<dbReference type="EMBL" id="LTDL01000042">
    <property type="protein sequence ID" value="OAG29113.1"/>
    <property type="molecule type" value="Genomic_DNA"/>
</dbReference>
<dbReference type="VEuPathDB" id="MicrosporidiaDB:NEDG_02250"/>
<dbReference type="Proteomes" id="UP000185944">
    <property type="component" value="Unassembled WGS sequence"/>
</dbReference>
<evidence type="ECO:0000256" key="2">
    <source>
        <dbReference type="SAM" id="Phobius"/>
    </source>
</evidence>